<name>A0ABS4Y3J0_9ACTN</name>
<keyword evidence="6" id="KW-0645">Protease</keyword>
<dbReference type="InterPro" id="IPR001940">
    <property type="entry name" value="Peptidase_S1C"/>
</dbReference>
<feature type="transmembrane region" description="Helical" evidence="5">
    <location>
        <begin position="105"/>
        <end position="128"/>
    </location>
</feature>
<evidence type="ECO:0000256" key="3">
    <source>
        <dbReference type="ARBA" id="ARBA00022989"/>
    </source>
</evidence>
<dbReference type="InterPro" id="IPR047680">
    <property type="entry name" value="MarP-like"/>
</dbReference>
<dbReference type="GO" id="GO:0006508">
    <property type="term" value="P:proteolysis"/>
    <property type="evidence" value="ECO:0007669"/>
    <property type="project" value="UniProtKB-KW"/>
</dbReference>
<comment type="caution">
    <text evidence="6">The sequence shown here is derived from an EMBL/GenBank/DDBJ whole genome shotgun (WGS) entry which is preliminary data.</text>
</comment>
<dbReference type="GO" id="GO:0008233">
    <property type="term" value="F:peptidase activity"/>
    <property type="evidence" value="ECO:0007669"/>
    <property type="project" value="UniProtKB-KW"/>
</dbReference>
<comment type="subcellular location">
    <subcellularLocation>
        <location evidence="1">Membrane</location>
        <topology evidence="1">Multi-pass membrane protein</topology>
    </subcellularLocation>
</comment>
<keyword evidence="4 5" id="KW-0472">Membrane</keyword>
<dbReference type="PRINTS" id="PR00834">
    <property type="entry name" value="PROTEASES2C"/>
</dbReference>
<dbReference type="InterPro" id="IPR003825">
    <property type="entry name" value="Colicin-V_CvpA"/>
</dbReference>
<dbReference type="Gene3D" id="2.40.10.10">
    <property type="entry name" value="Trypsin-like serine proteases"/>
    <property type="match status" value="2"/>
</dbReference>
<reference evidence="6 7" key="1">
    <citation type="submission" date="2021-03" db="EMBL/GenBank/DDBJ databases">
        <title>Sequencing the genomes of 1000 actinobacteria strains.</title>
        <authorList>
            <person name="Klenk H.-P."/>
        </authorList>
    </citation>
    <scope>NUCLEOTIDE SEQUENCE [LARGE SCALE GENOMIC DNA]</scope>
    <source>
        <strain evidence="6 7">DSM 41480</strain>
    </source>
</reference>
<evidence type="ECO:0000256" key="4">
    <source>
        <dbReference type="ARBA" id="ARBA00023136"/>
    </source>
</evidence>
<accession>A0ABS4Y3J0</accession>
<proteinExistence type="predicted"/>
<protein>
    <submittedName>
        <fullName evidence="6">S1-C subfamily serine protease</fullName>
    </submittedName>
</protein>
<dbReference type="NCBIfam" id="NF033740">
    <property type="entry name" value="MarP_fam_protase"/>
    <property type="match status" value="1"/>
</dbReference>
<gene>
    <name evidence="6" type="ORF">JO379_002803</name>
</gene>
<keyword evidence="3 5" id="KW-1133">Transmembrane helix</keyword>
<evidence type="ECO:0000313" key="6">
    <source>
        <dbReference type="EMBL" id="MBP2403334.1"/>
    </source>
</evidence>
<dbReference type="Pfam" id="PF13365">
    <property type="entry name" value="Trypsin_2"/>
    <property type="match status" value="1"/>
</dbReference>
<dbReference type="Pfam" id="PF02674">
    <property type="entry name" value="Colicin_V"/>
    <property type="match status" value="1"/>
</dbReference>
<evidence type="ECO:0000313" key="7">
    <source>
        <dbReference type="Proteomes" id="UP001519291"/>
    </source>
</evidence>
<dbReference type="EMBL" id="JAGIOH010000001">
    <property type="protein sequence ID" value="MBP2403334.1"/>
    <property type="molecule type" value="Genomic_DNA"/>
</dbReference>
<keyword evidence="6" id="KW-0378">Hydrolase</keyword>
<evidence type="ECO:0000256" key="2">
    <source>
        <dbReference type="ARBA" id="ARBA00022692"/>
    </source>
</evidence>
<dbReference type="InterPro" id="IPR009003">
    <property type="entry name" value="Peptidase_S1_PA"/>
</dbReference>
<evidence type="ECO:0000256" key="1">
    <source>
        <dbReference type="ARBA" id="ARBA00004141"/>
    </source>
</evidence>
<dbReference type="InterPro" id="IPR043504">
    <property type="entry name" value="Peptidase_S1_PA_chymotrypsin"/>
</dbReference>
<feature type="transmembrane region" description="Helical" evidence="5">
    <location>
        <begin position="6"/>
        <end position="23"/>
    </location>
</feature>
<keyword evidence="2 5" id="KW-0812">Transmembrane</keyword>
<organism evidence="6 7">
    <name type="scientific">Streptomyces syringium</name>
    <dbReference type="NCBI Taxonomy" id="76729"/>
    <lineage>
        <taxon>Bacteria</taxon>
        <taxon>Bacillati</taxon>
        <taxon>Actinomycetota</taxon>
        <taxon>Actinomycetes</taxon>
        <taxon>Kitasatosporales</taxon>
        <taxon>Streptomycetaceae</taxon>
        <taxon>Streptomyces</taxon>
    </lineage>
</organism>
<dbReference type="Proteomes" id="UP001519291">
    <property type="component" value="Unassembled WGS sequence"/>
</dbReference>
<keyword evidence="7" id="KW-1185">Reference proteome</keyword>
<dbReference type="PANTHER" id="PTHR43019:SF23">
    <property type="entry name" value="PROTEASE DO-LIKE 5, CHLOROPLASTIC"/>
    <property type="match status" value="1"/>
</dbReference>
<dbReference type="SUPFAM" id="SSF50494">
    <property type="entry name" value="Trypsin-like serine proteases"/>
    <property type="match status" value="1"/>
</dbReference>
<feature type="transmembrane region" description="Helical" evidence="5">
    <location>
        <begin position="30"/>
        <end position="51"/>
    </location>
</feature>
<feature type="transmembrane region" description="Helical" evidence="5">
    <location>
        <begin position="63"/>
        <end position="84"/>
    </location>
</feature>
<sequence>MEGLPALNLLDLLLLLVVVGYAVSGYRRGLVASAVLLAGFLGGAVLGVWALPYALEPFDPGTSAAAVVAVLVVLLLAAAGHALAGRLAWRLRRRLTWAPVRGVDGIGGAAVNSLAVLLVGWVAASVLASANSVLLTKEIKESTLLGAVQKSMPEQAPTWFSRTTDALAGAGFPQVFNPFENEPATSVAKPSGDAVTAAATRAARSSVVKVEGVADVGDGRRGQEGSGFVYAAHHVMTNAHVVAGVSDPTVRVGGVGRPYRAKVVHFDPKTDVAVLDVPGLDAPALPFDKGAGRGDPAVVAGFPENGGLDLRAATVANEVRAKGQDIYGDGVTTRTVYSVRSTVRPGNSGGPLLTPAGKVYGVVFARSTSNSETGYVLTAGQVSTAAARAATATTPVSTGSRAAL</sequence>
<dbReference type="PANTHER" id="PTHR43019">
    <property type="entry name" value="SERINE ENDOPROTEASE DEGS"/>
    <property type="match status" value="1"/>
</dbReference>
<evidence type="ECO:0000256" key="5">
    <source>
        <dbReference type="SAM" id="Phobius"/>
    </source>
</evidence>